<dbReference type="PANTHER" id="PTHR46601">
    <property type="entry name" value="ULP_PROTEASE DOMAIN-CONTAINING PROTEIN"/>
    <property type="match status" value="1"/>
</dbReference>
<dbReference type="AlphaFoldDB" id="A0AA47MQP9"/>
<proteinExistence type="predicted"/>
<evidence type="ECO:0000313" key="2">
    <source>
        <dbReference type="EMBL" id="KAK0144362.1"/>
    </source>
</evidence>
<feature type="region of interest" description="Disordered" evidence="1">
    <location>
        <begin position="1"/>
        <end position="34"/>
    </location>
</feature>
<protein>
    <submittedName>
        <fullName evidence="2">Uncharacterized protein</fullName>
    </submittedName>
</protein>
<feature type="region of interest" description="Disordered" evidence="1">
    <location>
        <begin position="586"/>
        <end position="607"/>
    </location>
</feature>
<accession>A0AA47MQP9</accession>
<sequence length="607" mass="68638">MSSSTPDRDSQGRKKQVSSRRSDNRTRKLKEEIDQLKTGLLREKRRAERFRKRLQSLRNTKHKATSKKNTANGFRKAAANRRSVVEFLTRDENSRLLPGKKDTVSQNKVRVQRCVLTKSLKELYKDYKPKASDRNTCACIDHENVKLLLERIHQSGLIGSKSISDALIQIVCDVKNKKCMFRQCATCCYSEIEAALPQNPGLVTWQQWERERVCSEGKTFSHFVKRALTGTWEDLLKSFNEKLDALAKHQYIWIHQVEQCRALKNSLQDHEVVVHMDFSENYACKLNVEVQSFHFGGSRKQATIHTCMVYKSGMSQAYATISDSLRHDERAVWAHLKPVLDDILSDTAITTLHFMSDGPLTQYRNRKNFYLMCTLPFLRGIKEITWNFSEKAHGKGAPDGVGGSIKRSADAFVHQGGDIQGPQELFSFLEKSSSTVKFKWIAEDDIVRVDEAVPNALPVVKGTLGIHQITTDTPGKMCHREVSCFCLRLGLQCECGSPSLFDFHSGNAASSTSSTTSTTTEDLVGKMVIVSYDKKPFVGQVQNVVGEEIEVSCMQQIGKKNNFVWPQVSDVIHYFNSDVKAIIAEPEPSTSRSSKLSDEDWDTFVST</sequence>
<evidence type="ECO:0000256" key="1">
    <source>
        <dbReference type="SAM" id="MobiDB-lite"/>
    </source>
</evidence>
<dbReference type="PANTHER" id="PTHR46601:SF1">
    <property type="entry name" value="ADF-H DOMAIN-CONTAINING PROTEIN"/>
    <property type="match status" value="1"/>
</dbReference>
<gene>
    <name evidence="2" type="ORF">N1851_017288</name>
</gene>
<dbReference type="Proteomes" id="UP001174136">
    <property type="component" value="Unassembled WGS sequence"/>
</dbReference>
<comment type="caution">
    <text evidence="2">The sequence shown here is derived from an EMBL/GenBank/DDBJ whole genome shotgun (WGS) entry which is preliminary data.</text>
</comment>
<evidence type="ECO:0000313" key="3">
    <source>
        <dbReference type="Proteomes" id="UP001174136"/>
    </source>
</evidence>
<feature type="compositionally biased region" description="Basic and acidic residues" evidence="1">
    <location>
        <begin position="20"/>
        <end position="34"/>
    </location>
</feature>
<dbReference type="EMBL" id="JAOPHQ010003140">
    <property type="protein sequence ID" value="KAK0144362.1"/>
    <property type="molecule type" value="Genomic_DNA"/>
</dbReference>
<organism evidence="2 3">
    <name type="scientific">Merluccius polli</name>
    <name type="common">Benguela hake</name>
    <name type="synonym">Merluccius cadenati</name>
    <dbReference type="NCBI Taxonomy" id="89951"/>
    <lineage>
        <taxon>Eukaryota</taxon>
        <taxon>Metazoa</taxon>
        <taxon>Chordata</taxon>
        <taxon>Craniata</taxon>
        <taxon>Vertebrata</taxon>
        <taxon>Euteleostomi</taxon>
        <taxon>Actinopterygii</taxon>
        <taxon>Neopterygii</taxon>
        <taxon>Teleostei</taxon>
        <taxon>Neoteleostei</taxon>
        <taxon>Acanthomorphata</taxon>
        <taxon>Zeiogadaria</taxon>
        <taxon>Gadariae</taxon>
        <taxon>Gadiformes</taxon>
        <taxon>Gadoidei</taxon>
        <taxon>Merlucciidae</taxon>
        <taxon>Merluccius</taxon>
    </lineage>
</organism>
<feature type="compositionally biased region" description="Basic and acidic residues" evidence="1">
    <location>
        <begin position="1"/>
        <end position="12"/>
    </location>
</feature>
<reference evidence="2" key="1">
    <citation type="journal article" date="2023" name="Front. Mar. Sci.">
        <title>A new Merluccius polli reference genome to investigate the effects of global change in West African waters.</title>
        <authorList>
            <person name="Mateo J.L."/>
            <person name="Blanco-Fernandez C."/>
            <person name="Garcia-Vazquez E."/>
            <person name="Machado-Schiaffino G."/>
        </authorList>
    </citation>
    <scope>NUCLEOTIDE SEQUENCE</scope>
    <source>
        <strain evidence="2">C29</strain>
        <tissue evidence="2">Fin</tissue>
    </source>
</reference>
<name>A0AA47MQP9_MERPO</name>
<keyword evidence="3" id="KW-1185">Reference proteome</keyword>